<dbReference type="GO" id="GO:0006241">
    <property type="term" value="P:CTP biosynthetic process"/>
    <property type="evidence" value="ECO:0007669"/>
    <property type="project" value="InterPro"/>
</dbReference>
<dbReference type="EC" id="6.3.4.2" evidence="3"/>
<reference evidence="14" key="2">
    <citation type="journal article" date="2022" name="Nat. Microbiol.">
        <title>A closed Candidatus Odinarchaeum chromosome exposes Asgard archaeal viruses.</title>
        <authorList>
            <person name="Tamarit D."/>
            <person name="Caceres E.F."/>
            <person name="Krupovic M."/>
            <person name="Nijland R."/>
            <person name="Eme L."/>
            <person name="Robinson N.P."/>
            <person name="Ettema T.J.G."/>
        </authorList>
    </citation>
    <scope>NUCLEOTIDE SEQUENCE</scope>
    <source>
        <strain evidence="14">LCB_4</strain>
    </source>
</reference>
<dbReference type="GO" id="GO:0003883">
    <property type="term" value="F:CTP synthase activity"/>
    <property type="evidence" value="ECO:0007669"/>
    <property type="project" value="UniProtKB-EC"/>
</dbReference>
<evidence type="ECO:0000313" key="15">
    <source>
        <dbReference type="Proteomes" id="UP000186851"/>
    </source>
</evidence>
<evidence type="ECO:0000259" key="13">
    <source>
        <dbReference type="Pfam" id="PF06418"/>
    </source>
</evidence>
<dbReference type="Proteomes" id="UP000186851">
    <property type="component" value="Chromosome"/>
</dbReference>
<dbReference type="FunFam" id="3.40.50.300:FF:000009">
    <property type="entry name" value="CTP synthase"/>
    <property type="match status" value="1"/>
</dbReference>
<protein>
    <recommendedName>
        <fullName evidence="3">CTP synthase (glutamine hydrolyzing)</fullName>
        <ecNumber evidence="3">6.3.4.2</ecNumber>
    </recommendedName>
</protein>
<comment type="catalytic activity">
    <reaction evidence="11">
        <text>UTP + L-glutamine + ATP + H2O = CTP + L-glutamate + ADP + phosphate + 2 H(+)</text>
        <dbReference type="Rhea" id="RHEA:26426"/>
        <dbReference type="ChEBI" id="CHEBI:15377"/>
        <dbReference type="ChEBI" id="CHEBI:15378"/>
        <dbReference type="ChEBI" id="CHEBI:29985"/>
        <dbReference type="ChEBI" id="CHEBI:30616"/>
        <dbReference type="ChEBI" id="CHEBI:37563"/>
        <dbReference type="ChEBI" id="CHEBI:43474"/>
        <dbReference type="ChEBI" id="CHEBI:46398"/>
        <dbReference type="ChEBI" id="CHEBI:58359"/>
        <dbReference type="ChEBI" id="CHEBI:456216"/>
        <dbReference type="EC" id="6.3.4.2"/>
    </reaction>
</comment>
<dbReference type="PANTHER" id="PTHR11550:SF0">
    <property type="entry name" value="CTP SYNTHASE-RELATED"/>
    <property type="match status" value="1"/>
</dbReference>
<keyword evidence="5" id="KW-0479">Metal-binding</keyword>
<feature type="domain" description="CTP synthase N-terminal" evidence="13">
    <location>
        <begin position="3"/>
        <end position="280"/>
    </location>
</feature>
<evidence type="ECO:0000256" key="10">
    <source>
        <dbReference type="ARBA" id="ARBA00022975"/>
    </source>
</evidence>
<dbReference type="PROSITE" id="PS51273">
    <property type="entry name" value="GATASE_TYPE_1"/>
    <property type="match status" value="1"/>
</dbReference>
<dbReference type="InterPro" id="IPR004468">
    <property type="entry name" value="CTP_synthase"/>
</dbReference>
<dbReference type="NCBIfam" id="NF003792">
    <property type="entry name" value="PRK05380.1"/>
    <property type="match status" value="1"/>
</dbReference>
<evidence type="ECO:0000259" key="12">
    <source>
        <dbReference type="Pfam" id="PF00117"/>
    </source>
</evidence>
<feature type="domain" description="Glutamine amidotransferase" evidence="12">
    <location>
        <begin position="315"/>
        <end position="540"/>
    </location>
</feature>
<accession>A0AAF0D3G9</accession>
<dbReference type="Gene3D" id="3.40.50.880">
    <property type="match status" value="1"/>
</dbReference>
<evidence type="ECO:0000256" key="1">
    <source>
        <dbReference type="ARBA" id="ARBA00005171"/>
    </source>
</evidence>
<dbReference type="NCBIfam" id="TIGR00337">
    <property type="entry name" value="PyrG"/>
    <property type="match status" value="1"/>
</dbReference>
<evidence type="ECO:0000256" key="11">
    <source>
        <dbReference type="ARBA" id="ARBA00047781"/>
    </source>
</evidence>
<dbReference type="InterPro" id="IPR027417">
    <property type="entry name" value="P-loop_NTPase"/>
</dbReference>
<dbReference type="InterPro" id="IPR017456">
    <property type="entry name" value="CTP_synthase_N"/>
</dbReference>
<dbReference type="KEGG" id="oyw:OdinLCB4_003670"/>
<comment type="similarity">
    <text evidence="2">Belongs to the CTP synthase family.</text>
</comment>
<dbReference type="GO" id="GO:0046872">
    <property type="term" value="F:metal ion binding"/>
    <property type="evidence" value="ECO:0007669"/>
    <property type="project" value="UniProtKB-KW"/>
</dbReference>
<evidence type="ECO:0000256" key="3">
    <source>
        <dbReference type="ARBA" id="ARBA00012291"/>
    </source>
</evidence>
<evidence type="ECO:0000256" key="8">
    <source>
        <dbReference type="ARBA" id="ARBA00022842"/>
    </source>
</evidence>
<dbReference type="SUPFAM" id="SSF52540">
    <property type="entry name" value="P-loop containing nucleoside triphosphate hydrolases"/>
    <property type="match status" value="1"/>
</dbReference>
<comment type="pathway">
    <text evidence="1">Pyrimidine metabolism; CTP biosynthesis via de novo pathway; CTP from UDP: step 2/2.</text>
</comment>
<dbReference type="InterPro" id="IPR017926">
    <property type="entry name" value="GATASE"/>
</dbReference>
<dbReference type="AlphaFoldDB" id="A0AAF0D3G9"/>
<evidence type="ECO:0000256" key="6">
    <source>
        <dbReference type="ARBA" id="ARBA00022741"/>
    </source>
</evidence>
<dbReference type="SUPFAM" id="SSF52317">
    <property type="entry name" value="Class I glutamine amidotransferase-like"/>
    <property type="match status" value="1"/>
</dbReference>
<dbReference type="EMBL" id="CP091871">
    <property type="protein sequence ID" value="WEU41010.1"/>
    <property type="molecule type" value="Genomic_DNA"/>
</dbReference>
<name>A0AAF0D3G9_ODILC</name>
<evidence type="ECO:0000256" key="5">
    <source>
        <dbReference type="ARBA" id="ARBA00022723"/>
    </source>
</evidence>
<evidence type="ECO:0000256" key="4">
    <source>
        <dbReference type="ARBA" id="ARBA00022598"/>
    </source>
</evidence>
<evidence type="ECO:0000256" key="7">
    <source>
        <dbReference type="ARBA" id="ARBA00022840"/>
    </source>
</evidence>
<keyword evidence="10" id="KW-0665">Pyrimidine biosynthesis</keyword>
<dbReference type="CDD" id="cd01746">
    <property type="entry name" value="GATase1_CTP_Synthase"/>
    <property type="match status" value="1"/>
</dbReference>
<dbReference type="GO" id="GO:0019856">
    <property type="term" value="P:pyrimidine nucleobase biosynthetic process"/>
    <property type="evidence" value="ECO:0007669"/>
    <property type="project" value="TreeGrafter"/>
</dbReference>
<evidence type="ECO:0000313" key="14">
    <source>
        <dbReference type="EMBL" id="WEU41010.1"/>
    </source>
</evidence>
<dbReference type="GO" id="GO:0005524">
    <property type="term" value="F:ATP binding"/>
    <property type="evidence" value="ECO:0007669"/>
    <property type="project" value="UniProtKB-KW"/>
</dbReference>
<dbReference type="PANTHER" id="PTHR11550">
    <property type="entry name" value="CTP SYNTHASE"/>
    <property type="match status" value="1"/>
</dbReference>
<dbReference type="CDD" id="cd03113">
    <property type="entry name" value="CTPS_N"/>
    <property type="match status" value="1"/>
</dbReference>
<keyword evidence="8" id="KW-0460">Magnesium</keyword>
<gene>
    <name evidence="14" type="ORF">OdinLCB4_003670</name>
</gene>
<proteinExistence type="inferred from homology"/>
<dbReference type="InterPro" id="IPR033828">
    <property type="entry name" value="GATase1_CTP_Synthase"/>
</dbReference>
<dbReference type="Pfam" id="PF06418">
    <property type="entry name" value="CTP_synth_N"/>
    <property type="match status" value="1"/>
</dbReference>
<sequence length="556" mass="62354">MVKYVFVTGGVMSGIGKGITAASIGKLFQFRGYSVDIIKIDPYLNVDPGVLNPIEHGEVFVTEEVWDFTPVPNVIFRISEIDQDFGTYERFLDKNIHPRNNITSGQIFLSVLLKERRGEFLGRTVQIVPHITDEIKKRIRLVAEKSNADIIIVELGGTIGDIEGMPFVEAIRQLSLEEGRKNSAIVHVAYVPFLSKVGQLKTKPAQHSVKTLQSLGLQPDIVVGRADIPLTDDVRAKIAMYCNVPEYAVISSSYIDIVYEMPLNFESQGLGDTLCRILELPIKAPDTSQWVDMTKLFKSANKTVNIAMPGKYCAIIDSYISINEALKHAGAHLGAKVNIKWIDTLQFEQNPQTLSMLKQFDGILLTPGFGFRGVEGMILTAQFAYEQRIPFLGICFGAQLMFVAFCRKALNLPKANSTEVDPNTPDPVVDLLPEQKQLVEKGGTMKLGGHRIFIKKGTRLYEAYKRDVVVERFRHRFHIINEYAEKAESKGLTVSSYDESGSIINSIEINNGNWMVGVQFHPEFKSRPNSPSPVYYEFIKQALKRREFEPPQISFG</sequence>
<dbReference type="GO" id="GO:0042802">
    <property type="term" value="F:identical protein binding"/>
    <property type="evidence" value="ECO:0007669"/>
    <property type="project" value="TreeGrafter"/>
</dbReference>
<organism evidence="14 15">
    <name type="scientific">Odinarchaeota yellowstonii (strain LCB_4)</name>
    <dbReference type="NCBI Taxonomy" id="1841599"/>
    <lineage>
        <taxon>Archaea</taxon>
        <taxon>Promethearchaeati</taxon>
        <taxon>Candidatus Odinarchaeota</taxon>
        <taxon>Candidatus Odinarchaeia</taxon>
        <taxon>Candidatus Odinarchaeales</taxon>
        <taxon>Candidatus Odinarchaeaceae</taxon>
        <taxon>Candidatus Odinarchaeum</taxon>
    </lineage>
</organism>
<dbReference type="Pfam" id="PF00117">
    <property type="entry name" value="GATase"/>
    <property type="match status" value="1"/>
</dbReference>
<reference evidence="14" key="1">
    <citation type="journal article" date="2017" name="Nature">
        <title>Asgard archaea illuminate the origin of eukaryotic cellular complexity.</title>
        <authorList>
            <person name="Zaremba-Niedzwiedzka K."/>
            <person name="Caceres E.F."/>
            <person name="Saw J.H."/>
            <person name="Backstrom D."/>
            <person name="Juzokaite L."/>
            <person name="Vancaester E."/>
            <person name="Seitz K.W."/>
            <person name="Anantharaman K."/>
            <person name="Starnawski P."/>
            <person name="Kjeldsen K.U."/>
            <person name="Scott M.B."/>
            <person name="Nunoura T."/>
            <person name="Banfield J.F."/>
            <person name="Schramm A."/>
            <person name="Baker B.J."/>
            <person name="Spang A."/>
            <person name="Ettema T.J.G."/>
        </authorList>
    </citation>
    <scope>NUCLEOTIDE SEQUENCE</scope>
    <source>
        <strain evidence="14">LCB_4</strain>
    </source>
</reference>
<keyword evidence="4 14" id="KW-0436">Ligase</keyword>
<keyword evidence="9" id="KW-0315">Glutamine amidotransferase</keyword>
<evidence type="ECO:0000256" key="2">
    <source>
        <dbReference type="ARBA" id="ARBA00007533"/>
    </source>
</evidence>
<dbReference type="InterPro" id="IPR029062">
    <property type="entry name" value="Class_I_gatase-like"/>
</dbReference>
<dbReference type="Gene3D" id="3.40.50.300">
    <property type="entry name" value="P-loop containing nucleotide triphosphate hydrolases"/>
    <property type="match status" value="1"/>
</dbReference>
<keyword evidence="7" id="KW-0067">ATP-binding</keyword>
<evidence type="ECO:0000256" key="9">
    <source>
        <dbReference type="ARBA" id="ARBA00022962"/>
    </source>
</evidence>
<keyword evidence="6" id="KW-0547">Nucleotide-binding</keyword>